<evidence type="ECO:0000313" key="1">
    <source>
        <dbReference type="EMBL" id="MDK7242824.1"/>
    </source>
</evidence>
<dbReference type="Proteomes" id="UP001236303">
    <property type="component" value="Unassembled WGS sequence"/>
</dbReference>
<sequence length="224" mass="26434">MNNPQFFLQDYKPHTTHLCFFKIPFNEMVLRLEQRLQELGLIWGWTVTHQKLSDELSLSDKIKMLEPCVILHDKNLILETVSDWCVYMENGPLGTEVFNQPGYLSETWGVENISLYLSPNFKKDEFGAVMFHWQNGANKISEYEVESRTIMVHKETSKTTFEQSGKPFVFEDLASYEKRIKKERLTVDMVAEYCKHFNIDLFNLDFYKGRAALFTTHKKKERLI</sequence>
<comment type="caution">
    <text evidence="1">The sequence shown here is derived from an EMBL/GenBank/DDBJ whole genome shotgun (WGS) entry which is preliminary data.</text>
</comment>
<accession>A0AAW6Y135</accession>
<evidence type="ECO:0000313" key="2">
    <source>
        <dbReference type="Proteomes" id="UP001236303"/>
    </source>
</evidence>
<gene>
    <name evidence="1" type="ORF">QP451_07250</name>
</gene>
<dbReference type="EMBL" id="JASOPA010000006">
    <property type="protein sequence ID" value="MDK7242824.1"/>
    <property type="molecule type" value="Genomic_DNA"/>
</dbReference>
<dbReference type="AlphaFoldDB" id="A0AAW6Y135"/>
<name>A0AAW6Y135_NEISU</name>
<protein>
    <submittedName>
        <fullName evidence="1">Uncharacterized protein</fullName>
    </submittedName>
</protein>
<proteinExistence type="predicted"/>
<dbReference type="RefSeq" id="WP_285071119.1">
    <property type="nucleotide sequence ID" value="NZ_JASOPA010000006.1"/>
</dbReference>
<organism evidence="1 2">
    <name type="scientific">Neisseria subflava</name>
    <dbReference type="NCBI Taxonomy" id="28449"/>
    <lineage>
        <taxon>Bacteria</taxon>
        <taxon>Pseudomonadati</taxon>
        <taxon>Pseudomonadota</taxon>
        <taxon>Betaproteobacteria</taxon>
        <taxon>Neisseriales</taxon>
        <taxon>Neisseriaceae</taxon>
        <taxon>Neisseria</taxon>
    </lineage>
</organism>
<reference evidence="1" key="1">
    <citation type="submission" date="2023-05" db="EMBL/GenBank/DDBJ databases">
        <title>Cataloging the Phylogenetic Diversity of Human Bladder Bacteria.</title>
        <authorList>
            <person name="Du J."/>
        </authorList>
    </citation>
    <scope>NUCLEOTIDE SEQUENCE</scope>
    <source>
        <strain evidence="1">UMB1050</strain>
    </source>
</reference>